<dbReference type="PANTHER" id="PTHR22550">
    <property type="entry name" value="SPORE GERMINATION PROTEIN"/>
    <property type="match status" value="1"/>
</dbReference>
<dbReference type="PIRSF" id="PIRSF005690">
    <property type="entry name" value="GerBA"/>
    <property type="match status" value="1"/>
</dbReference>
<evidence type="ECO:0000256" key="4">
    <source>
        <dbReference type="SAM" id="Phobius"/>
    </source>
</evidence>
<evidence type="ECO:0000313" key="5">
    <source>
        <dbReference type="EMBL" id="ACV61505.1"/>
    </source>
</evidence>
<dbReference type="AlphaFoldDB" id="C8W650"/>
<feature type="transmembrane region" description="Helical" evidence="4">
    <location>
        <begin position="333"/>
        <end position="352"/>
    </location>
</feature>
<sequence length="552" mass="61612">MVFGLFRKFIRKPPQRKPASCNRSAKKQPETDRRIYNTGELKEKQVSSSLNINLEMLQSILGQNSDIIFRRFNLGMTEETELAVIYAEGITDKTNLNNNILNPLMLESHRRGFNPSKENILYMIKNFAVTVSNVSEASNINELVTATLEGNVILFINNQPTALILHNTGVKSRAISEPQTEILVRGPKEGFIENLTTNISLIRRRLKSPNLIFEDLHIGRITYTRVTITYIKGIASPDLVAEIKRRLGRIDIDGILESGYLEELIEDNTFSPFPQILHTERPDRVAASLLEGRVSILTDGTPFALIAPAEFVSFMTSPEDYYERYWLGTAIRWLRYIAMTMSLLLPSLYIAVTTFHQEMIPTRLLISIAASRQGVPFPALVEALAMEFTFEAIREAGIRLPRAIGQAVSIVGALVIGQAAVQAGIVSPLMIIVVAVTGMASFVNPSYNMGISLRLLRFPMMLLGGTLGLFGIMAGILCIFIHLAGLRSFGVPYLASLAPLHLGDLKDVLIRAPWWAMDKRPDETGKLNSRRQSRGLKPSVSNRTDKREDDQN</sequence>
<dbReference type="eggNOG" id="COG0697">
    <property type="taxonomic scope" value="Bacteria"/>
</dbReference>
<feature type="transmembrane region" description="Helical" evidence="4">
    <location>
        <begin position="407"/>
        <end position="440"/>
    </location>
</feature>
<keyword evidence="6" id="KW-1185">Reference proteome</keyword>
<evidence type="ECO:0000313" key="6">
    <source>
        <dbReference type="Proteomes" id="UP000002217"/>
    </source>
</evidence>
<dbReference type="PANTHER" id="PTHR22550:SF5">
    <property type="entry name" value="LEUCINE ZIPPER PROTEIN 4"/>
    <property type="match status" value="1"/>
</dbReference>
<evidence type="ECO:0000256" key="1">
    <source>
        <dbReference type="ARBA" id="ARBA00005278"/>
    </source>
</evidence>
<evidence type="ECO:0000256" key="2">
    <source>
        <dbReference type="ARBA" id="ARBA00023136"/>
    </source>
</evidence>
<dbReference type="OrthoDB" id="1726708at2"/>
<name>C8W650_DESAS</name>
<organism evidence="5 6">
    <name type="scientific">Desulfofarcimen acetoxidans (strain ATCC 49208 / DSM 771 / KCTC 5769 / VKM B-1644 / 5575)</name>
    <name type="common">Desulfotomaculum acetoxidans</name>
    <dbReference type="NCBI Taxonomy" id="485916"/>
    <lineage>
        <taxon>Bacteria</taxon>
        <taxon>Bacillati</taxon>
        <taxon>Bacillota</taxon>
        <taxon>Clostridia</taxon>
        <taxon>Eubacteriales</taxon>
        <taxon>Peptococcaceae</taxon>
        <taxon>Desulfofarcimen</taxon>
    </lineage>
</organism>
<dbReference type="STRING" id="485916.Dtox_0585"/>
<protein>
    <submittedName>
        <fullName evidence="5">GerA spore germination protein</fullName>
    </submittedName>
</protein>
<dbReference type="InterPro" id="IPR004995">
    <property type="entry name" value="Spore_Ger"/>
</dbReference>
<dbReference type="KEGG" id="dae:Dtox_0585"/>
<dbReference type="Pfam" id="PF03323">
    <property type="entry name" value="GerA"/>
    <property type="match status" value="1"/>
</dbReference>
<dbReference type="HOGENOM" id="CLU_021639_4_1_9"/>
<keyword evidence="4" id="KW-0812">Transmembrane</keyword>
<proteinExistence type="inferred from homology"/>
<reference evidence="5 6" key="1">
    <citation type="journal article" date="2009" name="Stand. Genomic Sci.">
        <title>Complete genome sequence of Desulfotomaculum acetoxidans type strain (5575).</title>
        <authorList>
            <person name="Spring S."/>
            <person name="Lapidus A."/>
            <person name="Schroder M."/>
            <person name="Gleim D."/>
            <person name="Sims D."/>
            <person name="Meincke L."/>
            <person name="Glavina Del Rio T."/>
            <person name="Tice H."/>
            <person name="Copeland A."/>
            <person name="Cheng J.F."/>
            <person name="Lucas S."/>
            <person name="Chen F."/>
            <person name="Nolan M."/>
            <person name="Bruce D."/>
            <person name="Goodwin L."/>
            <person name="Pitluck S."/>
            <person name="Ivanova N."/>
            <person name="Mavromatis K."/>
            <person name="Mikhailova N."/>
            <person name="Pati A."/>
            <person name="Chen A."/>
            <person name="Palaniappan K."/>
            <person name="Land M."/>
            <person name="Hauser L."/>
            <person name="Chang Y.J."/>
            <person name="Jeffries C.D."/>
            <person name="Chain P."/>
            <person name="Saunders E."/>
            <person name="Brettin T."/>
            <person name="Detter J.C."/>
            <person name="Goker M."/>
            <person name="Bristow J."/>
            <person name="Eisen J.A."/>
            <person name="Markowitz V."/>
            <person name="Hugenholtz P."/>
            <person name="Kyrpides N.C."/>
            <person name="Klenk H.P."/>
            <person name="Han C."/>
        </authorList>
    </citation>
    <scope>NUCLEOTIDE SEQUENCE [LARGE SCALE GENOMIC DNA]</scope>
    <source>
        <strain evidence="6">ATCC 49208 / DSM 771 / VKM B-1644</strain>
    </source>
</reference>
<keyword evidence="2 4" id="KW-0472">Membrane</keyword>
<feature type="region of interest" description="Disordered" evidence="3">
    <location>
        <begin position="522"/>
        <end position="552"/>
    </location>
</feature>
<feature type="transmembrane region" description="Helical" evidence="4">
    <location>
        <begin position="460"/>
        <end position="484"/>
    </location>
</feature>
<dbReference type="EMBL" id="CP001720">
    <property type="protein sequence ID" value="ACV61505.1"/>
    <property type="molecule type" value="Genomic_DNA"/>
</dbReference>
<feature type="compositionally biased region" description="Basic and acidic residues" evidence="3">
    <location>
        <begin position="543"/>
        <end position="552"/>
    </location>
</feature>
<dbReference type="GO" id="GO:0009847">
    <property type="term" value="P:spore germination"/>
    <property type="evidence" value="ECO:0007669"/>
    <property type="project" value="InterPro"/>
</dbReference>
<dbReference type="InterPro" id="IPR050768">
    <property type="entry name" value="UPF0353/GerABKA_families"/>
</dbReference>
<dbReference type="GO" id="GO:0016020">
    <property type="term" value="C:membrane"/>
    <property type="evidence" value="ECO:0007669"/>
    <property type="project" value="InterPro"/>
</dbReference>
<gene>
    <name evidence="5" type="ordered locus">Dtox_0585</name>
</gene>
<accession>C8W650</accession>
<evidence type="ECO:0000256" key="3">
    <source>
        <dbReference type="SAM" id="MobiDB-lite"/>
    </source>
</evidence>
<dbReference type="Proteomes" id="UP000002217">
    <property type="component" value="Chromosome"/>
</dbReference>
<keyword evidence="4" id="KW-1133">Transmembrane helix</keyword>
<dbReference type="RefSeq" id="WP_015756224.1">
    <property type="nucleotide sequence ID" value="NC_013216.1"/>
</dbReference>
<comment type="similarity">
    <text evidence="1">Belongs to the GerABKA family.</text>
</comment>